<sequence length="114" mass="12361">MSHEPVIEKDVTIHSQTSGVDRASVRAAEVQVANLGPLQAKTARKRTSFESKRKGNPEHTQVDLTIDPNALDSYASMGDLSERCWIGAQPSDTISSHHTFETPRVSGCGGVLFL</sequence>
<feature type="region of interest" description="Disordered" evidence="1">
    <location>
        <begin position="39"/>
        <end position="62"/>
    </location>
</feature>
<evidence type="ECO:0000256" key="1">
    <source>
        <dbReference type="SAM" id="MobiDB-lite"/>
    </source>
</evidence>
<proteinExistence type="predicted"/>
<accession>X1EX40</accession>
<protein>
    <submittedName>
        <fullName evidence="2">Uncharacterized protein</fullName>
    </submittedName>
</protein>
<feature type="region of interest" description="Disordered" evidence="1">
    <location>
        <begin position="1"/>
        <end position="22"/>
    </location>
</feature>
<feature type="compositionally biased region" description="Basic and acidic residues" evidence="1">
    <location>
        <begin position="47"/>
        <end position="61"/>
    </location>
</feature>
<gene>
    <name evidence="2" type="ORF">S03H2_15959</name>
</gene>
<reference evidence="2" key="1">
    <citation type="journal article" date="2014" name="Front. Microbiol.">
        <title>High frequency of phylogenetically diverse reductive dehalogenase-homologous genes in deep subseafloor sedimentary metagenomes.</title>
        <authorList>
            <person name="Kawai M."/>
            <person name="Futagami T."/>
            <person name="Toyoda A."/>
            <person name="Takaki Y."/>
            <person name="Nishi S."/>
            <person name="Hori S."/>
            <person name="Arai W."/>
            <person name="Tsubouchi T."/>
            <person name="Morono Y."/>
            <person name="Uchiyama I."/>
            <person name="Ito T."/>
            <person name="Fujiyama A."/>
            <person name="Inagaki F."/>
            <person name="Takami H."/>
        </authorList>
    </citation>
    <scope>NUCLEOTIDE SEQUENCE</scope>
    <source>
        <strain evidence="2">Expedition CK06-06</strain>
    </source>
</reference>
<feature type="compositionally biased region" description="Basic and acidic residues" evidence="1">
    <location>
        <begin position="1"/>
        <end position="12"/>
    </location>
</feature>
<organism evidence="2">
    <name type="scientific">marine sediment metagenome</name>
    <dbReference type="NCBI Taxonomy" id="412755"/>
    <lineage>
        <taxon>unclassified sequences</taxon>
        <taxon>metagenomes</taxon>
        <taxon>ecological metagenomes</taxon>
    </lineage>
</organism>
<evidence type="ECO:0000313" key="2">
    <source>
        <dbReference type="EMBL" id="GAH37132.1"/>
    </source>
</evidence>
<name>X1EX40_9ZZZZ</name>
<dbReference type="EMBL" id="BARU01008127">
    <property type="protein sequence ID" value="GAH37132.1"/>
    <property type="molecule type" value="Genomic_DNA"/>
</dbReference>
<comment type="caution">
    <text evidence="2">The sequence shown here is derived from an EMBL/GenBank/DDBJ whole genome shotgun (WGS) entry which is preliminary data.</text>
</comment>
<dbReference type="AlphaFoldDB" id="X1EX40"/>